<proteinExistence type="predicted"/>
<name>A0A061F7U3_THECC</name>
<dbReference type="Gramene" id="EOY13101">
    <property type="protein sequence ID" value="EOY13101"/>
    <property type="gene ID" value="TCM_031625"/>
</dbReference>
<accession>A0A061F7U3</accession>
<evidence type="ECO:0000313" key="1">
    <source>
        <dbReference type="EMBL" id="EOY13101.1"/>
    </source>
</evidence>
<gene>
    <name evidence="1" type="ORF">TCM_031625</name>
</gene>
<dbReference type="EMBL" id="CM001885">
    <property type="protein sequence ID" value="EOY13101.1"/>
    <property type="molecule type" value="Genomic_DNA"/>
</dbReference>
<dbReference type="Proteomes" id="UP000026915">
    <property type="component" value="Chromosome 7"/>
</dbReference>
<dbReference type="HOGENOM" id="CLU_2324927_0_0_1"/>
<evidence type="ECO:0000313" key="2">
    <source>
        <dbReference type="Proteomes" id="UP000026915"/>
    </source>
</evidence>
<keyword evidence="2" id="KW-1185">Reference proteome</keyword>
<reference evidence="1 2" key="1">
    <citation type="journal article" date="2013" name="Genome Biol.">
        <title>The genome sequence of the most widely cultivated cacao type and its use to identify candidate genes regulating pod color.</title>
        <authorList>
            <person name="Motamayor J.C."/>
            <person name="Mockaitis K."/>
            <person name="Schmutz J."/>
            <person name="Haiminen N."/>
            <person name="Iii D.L."/>
            <person name="Cornejo O."/>
            <person name="Findley S.D."/>
            <person name="Zheng P."/>
            <person name="Utro F."/>
            <person name="Royaert S."/>
            <person name="Saski C."/>
            <person name="Jenkins J."/>
            <person name="Podicheti R."/>
            <person name="Zhao M."/>
            <person name="Scheffler B.E."/>
            <person name="Stack J.C."/>
            <person name="Feltus F.A."/>
            <person name="Mustiga G.M."/>
            <person name="Amores F."/>
            <person name="Phillips W."/>
            <person name="Marelli J.P."/>
            <person name="May G.D."/>
            <person name="Shapiro H."/>
            <person name="Ma J."/>
            <person name="Bustamante C.D."/>
            <person name="Schnell R.J."/>
            <person name="Main D."/>
            <person name="Gilbert D."/>
            <person name="Parida L."/>
            <person name="Kuhn D.N."/>
        </authorList>
    </citation>
    <scope>NUCLEOTIDE SEQUENCE [LARGE SCALE GENOMIC DNA]</scope>
    <source>
        <strain evidence="2">cv. Matina 1-6</strain>
    </source>
</reference>
<dbReference type="AlphaFoldDB" id="A0A061F7U3"/>
<protein>
    <submittedName>
        <fullName evidence="1">Uncharacterized protein</fullName>
    </submittedName>
</protein>
<organism evidence="1 2">
    <name type="scientific">Theobroma cacao</name>
    <name type="common">Cacao</name>
    <name type="synonym">Cocoa</name>
    <dbReference type="NCBI Taxonomy" id="3641"/>
    <lineage>
        <taxon>Eukaryota</taxon>
        <taxon>Viridiplantae</taxon>
        <taxon>Streptophyta</taxon>
        <taxon>Embryophyta</taxon>
        <taxon>Tracheophyta</taxon>
        <taxon>Spermatophyta</taxon>
        <taxon>Magnoliopsida</taxon>
        <taxon>eudicotyledons</taxon>
        <taxon>Gunneridae</taxon>
        <taxon>Pentapetalae</taxon>
        <taxon>rosids</taxon>
        <taxon>malvids</taxon>
        <taxon>Malvales</taxon>
        <taxon>Malvaceae</taxon>
        <taxon>Byttnerioideae</taxon>
        <taxon>Theobroma</taxon>
    </lineage>
</organism>
<sequence length="99" mass="11623">MLLKIILLGSVIKLRNWSQSLLMRPKRDTKLFPYVEWVVWGRPLLLKWYTIIARLEVIVITWLGCTSLSSAEEEQFGKTCYVVLRLWIMSSPGGRERKI</sequence>
<dbReference type="InParanoid" id="A0A061F7U3"/>